<feature type="domain" description="Resolvase/invertase-type recombinase catalytic" evidence="5">
    <location>
        <begin position="1"/>
        <end position="134"/>
    </location>
</feature>
<evidence type="ECO:0000256" key="1">
    <source>
        <dbReference type="ARBA" id="ARBA00022908"/>
    </source>
</evidence>
<dbReference type="RefSeq" id="WP_191181145.1">
    <property type="nucleotide sequence ID" value="NZ_JACXXP010000040.1"/>
</dbReference>
<keyword evidence="7" id="KW-1185">Reference proteome</keyword>
<dbReference type="EMBL" id="JACXXP010000040">
    <property type="protein sequence ID" value="MBD3906756.1"/>
    <property type="molecule type" value="Genomic_DNA"/>
</dbReference>
<comment type="caution">
    <text evidence="6">The sequence shown here is derived from an EMBL/GenBank/DDBJ whole genome shotgun (WGS) entry which is preliminary data.</text>
</comment>
<evidence type="ECO:0000256" key="3">
    <source>
        <dbReference type="ARBA" id="ARBA00023172"/>
    </source>
</evidence>
<keyword evidence="1" id="KW-0229">DNA integration</keyword>
<dbReference type="CDD" id="cd03768">
    <property type="entry name" value="SR_ResInv"/>
    <property type="match status" value="1"/>
</dbReference>
<dbReference type="PROSITE" id="PS51736">
    <property type="entry name" value="RECOMBINASES_3"/>
    <property type="match status" value="1"/>
</dbReference>
<dbReference type="InterPro" id="IPR050639">
    <property type="entry name" value="SSR_resolvase"/>
</dbReference>
<protein>
    <submittedName>
        <fullName evidence="6">Recombinase family protein</fullName>
    </submittedName>
</protein>
<dbReference type="Proteomes" id="UP000603715">
    <property type="component" value="Unassembled WGS sequence"/>
</dbReference>
<gene>
    <name evidence="6" type="ORF">IEW27_19410</name>
</gene>
<sequence length="206" mass="23626">MKFGYARVSTKDQNLDAQMKVLNKLGCDKIFFEKISGKNIERTELNKLLEIIRAGDTIIVIKIDRLARSLKDLIFLLDEFSAREVILQIDTMQFNFTTPEGRLFATLFGSVAQYERELINERTIAGMKAARENGRIGGKPKGLNDEAKKKATKAYDLRVKELSINDILITAGIKSKRTLYSYLRYEVKRRSILENKEISEDGLWLL</sequence>
<dbReference type="PANTHER" id="PTHR30461:SF2">
    <property type="entry name" value="SERINE RECOMBINASE PINE-RELATED"/>
    <property type="match status" value="1"/>
</dbReference>
<dbReference type="PANTHER" id="PTHR30461">
    <property type="entry name" value="DNA-INVERTASE FROM LAMBDOID PROPHAGE"/>
    <property type="match status" value="1"/>
</dbReference>
<dbReference type="SUPFAM" id="SSF53041">
    <property type="entry name" value="Resolvase-like"/>
    <property type="match status" value="1"/>
</dbReference>
<evidence type="ECO:0000259" key="5">
    <source>
        <dbReference type="PROSITE" id="PS51736"/>
    </source>
</evidence>
<reference evidence="7" key="1">
    <citation type="submission" date="2023-07" db="EMBL/GenBank/DDBJ databases">
        <title>Description of novel Chryseobacterium sp. strain C-2.</title>
        <authorList>
            <person name="Saticioglu I.B."/>
        </authorList>
    </citation>
    <scope>NUCLEOTIDE SEQUENCE [LARGE SCALE GENOMIC DNA]</scope>
    <source>
        <strain evidence="7">C-2</strain>
    </source>
</reference>
<evidence type="ECO:0000256" key="4">
    <source>
        <dbReference type="PROSITE-ProRule" id="PRU10137"/>
    </source>
</evidence>
<keyword evidence="2" id="KW-0238">DNA-binding</keyword>
<dbReference type="SMART" id="SM00857">
    <property type="entry name" value="Resolvase"/>
    <property type="match status" value="1"/>
</dbReference>
<dbReference type="PROSITE" id="PS00398">
    <property type="entry name" value="RECOMBINASES_2"/>
    <property type="match status" value="1"/>
</dbReference>
<dbReference type="InterPro" id="IPR036162">
    <property type="entry name" value="Resolvase-like_N_sf"/>
</dbReference>
<evidence type="ECO:0000256" key="2">
    <source>
        <dbReference type="ARBA" id="ARBA00023125"/>
    </source>
</evidence>
<name>A0ABR8M839_9FLAO</name>
<accession>A0ABR8M839</accession>
<evidence type="ECO:0000313" key="6">
    <source>
        <dbReference type="EMBL" id="MBD3906756.1"/>
    </source>
</evidence>
<organism evidence="6 7">
    <name type="scientific">Chryseobacterium muglaense</name>
    <dbReference type="NCBI Taxonomy" id="2893752"/>
    <lineage>
        <taxon>Bacteria</taxon>
        <taxon>Pseudomonadati</taxon>
        <taxon>Bacteroidota</taxon>
        <taxon>Flavobacteriia</taxon>
        <taxon>Flavobacteriales</taxon>
        <taxon>Weeksellaceae</taxon>
        <taxon>Chryseobacterium group</taxon>
        <taxon>Chryseobacterium</taxon>
    </lineage>
</organism>
<dbReference type="Gene3D" id="3.40.50.1390">
    <property type="entry name" value="Resolvase, N-terminal catalytic domain"/>
    <property type="match status" value="1"/>
</dbReference>
<dbReference type="Pfam" id="PF00239">
    <property type="entry name" value="Resolvase"/>
    <property type="match status" value="1"/>
</dbReference>
<proteinExistence type="predicted"/>
<dbReference type="InterPro" id="IPR006119">
    <property type="entry name" value="Resolv_N"/>
</dbReference>
<keyword evidence="3" id="KW-0233">DNA recombination</keyword>
<feature type="active site" description="O-(5'-phospho-DNA)-serine intermediate" evidence="4">
    <location>
        <position position="9"/>
    </location>
</feature>
<dbReference type="PROSITE" id="PS00397">
    <property type="entry name" value="RECOMBINASES_1"/>
    <property type="match status" value="1"/>
</dbReference>
<dbReference type="InterPro" id="IPR006118">
    <property type="entry name" value="Recombinase_CS"/>
</dbReference>
<evidence type="ECO:0000313" key="7">
    <source>
        <dbReference type="Proteomes" id="UP000603715"/>
    </source>
</evidence>